<reference evidence="3 4" key="1">
    <citation type="submission" date="2024-09" db="EMBL/GenBank/DDBJ databases">
        <title>Floridaenema gen nov. (Aerosakkonemataceae, Aerosakkonematales ord. nov., Cyanobacteria) from benthic tropical and subtropical fresh waters, with the description of four new species.</title>
        <authorList>
            <person name="Moretto J.A."/>
            <person name="Berthold D.E."/>
            <person name="Lefler F.W."/>
            <person name="Huang I.-S."/>
            <person name="Laughinghouse H. IV."/>
        </authorList>
    </citation>
    <scope>NUCLEOTIDE SEQUENCE [LARGE SCALE GENOMIC DNA]</scope>
    <source>
        <strain evidence="3 4">BLCC-F46</strain>
    </source>
</reference>
<feature type="domain" description="Peptidase C14 caspase" evidence="1">
    <location>
        <begin position="44"/>
        <end position="332"/>
    </location>
</feature>
<dbReference type="Pfam" id="PF00656">
    <property type="entry name" value="Peptidase_C14"/>
    <property type="match status" value="1"/>
</dbReference>
<feature type="domain" description="DUF4384" evidence="2">
    <location>
        <begin position="610"/>
        <end position="693"/>
    </location>
</feature>
<dbReference type="EMBL" id="JBHFNQ010000101">
    <property type="protein sequence ID" value="MFB2877790.1"/>
    <property type="molecule type" value="Genomic_DNA"/>
</dbReference>
<evidence type="ECO:0000259" key="1">
    <source>
        <dbReference type="Pfam" id="PF00656"/>
    </source>
</evidence>
<evidence type="ECO:0000313" key="4">
    <source>
        <dbReference type="Proteomes" id="UP001576774"/>
    </source>
</evidence>
<protein>
    <submittedName>
        <fullName evidence="3">Caspase family protein</fullName>
    </submittedName>
</protein>
<dbReference type="InterPro" id="IPR011600">
    <property type="entry name" value="Pept_C14_caspase"/>
</dbReference>
<accession>A0ABV4X4T2</accession>
<comment type="caution">
    <text evidence="3">The sequence shown here is derived from an EMBL/GenBank/DDBJ whole genome shotgun (WGS) entry which is preliminary data.</text>
</comment>
<keyword evidence="4" id="KW-1185">Reference proteome</keyword>
<sequence length="778" mass="85193">MPRFQRRQFLQFAGSTLAAVAFNQLDIMRQGNRYARVLAQSTPRKLAMLVGINEYPDPIKDLQGCLNDVELQHELLVHRFGFNPNDIVIVSDNAKTNDLKPTRANILRVFQEHLIKQAKPGDVVVFHYSGHGSLIKDPNPLDTPECKRVNNCDLNGTIVPSDPLPSQATGSEIVVPDIMGRTLFLLMEAINTENLTVVLDSCFSGAGTRGNGVVRSVSTRLNRSGKALIASEEELDYQKQLLTQLNLSFEKFQRQRQAGIAKGVALGSASRNQEALDVPFGNFHAGAFTYLLTRYLWQLSANQTIQTLQANLIRSTKAEAMLRGYIQVPVVEIKPGSSNEQKRFYFLDFTAPPAEAVITNISGNQIEFWLGGISSQNLLSGNTVFTLLDRSGKTITDVSGQPILLQQTSLSNGSLFSYGKLVSGQINVVKPGMFLRERIVGIPANPTLRVGLDSSLGNEMEQARTALQTALVYQSISRIEILPVDERSPVDYILGRMTENYQRQLVTPEQNNLPPVGTIGVFTPIMQPVSSSFGRVRESATVAINRLKPRLKLLLAGKVLQGLATSASDLQITGEIFTASGQGQRIKISSRGARERGVPIQTIATASQSFPSGEVIQFKVENKEDRELYLSCLAIDAGGNISVLYPANWDAPEEAARIDRSSSLIVPRPEDEVVLRLRGKGLVELLTLVSTAPLRNALRALQTIARGRGVKRGFLPVEGDDPLEVLGNLFQDVEELSRSSLSNAEMAGVDVVSRSADRLGRAIDTKTFAAFSTVIEVE</sequence>
<dbReference type="Gene3D" id="3.40.50.1460">
    <property type="match status" value="1"/>
</dbReference>
<dbReference type="InterPro" id="IPR006311">
    <property type="entry name" value="TAT_signal"/>
</dbReference>
<dbReference type="InterPro" id="IPR025493">
    <property type="entry name" value="DUF4384"/>
</dbReference>
<dbReference type="RefSeq" id="WP_413270883.1">
    <property type="nucleotide sequence ID" value="NZ_JBHFNQ010000101.1"/>
</dbReference>
<dbReference type="InterPro" id="IPR029030">
    <property type="entry name" value="Caspase-like_dom_sf"/>
</dbReference>
<dbReference type="Proteomes" id="UP001576774">
    <property type="component" value="Unassembled WGS sequence"/>
</dbReference>
<dbReference type="Pfam" id="PF14326">
    <property type="entry name" value="DUF4384"/>
    <property type="match status" value="1"/>
</dbReference>
<dbReference type="SUPFAM" id="SSF52129">
    <property type="entry name" value="Caspase-like"/>
    <property type="match status" value="1"/>
</dbReference>
<name>A0ABV4X4T2_9CYAN</name>
<dbReference type="PANTHER" id="PTHR48104">
    <property type="entry name" value="METACASPASE-4"/>
    <property type="match status" value="1"/>
</dbReference>
<gene>
    <name evidence="3" type="ORF">ACE1CC_13125</name>
</gene>
<dbReference type="PIRSF" id="PIRSF007398">
    <property type="entry name" value="Sll0148_caspase"/>
    <property type="match status" value="1"/>
</dbReference>
<dbReference type="InterPro" id="IPR011189">
    <property type="entry name" value="UCP_caspase_lke"/>
</dbReference>
<evidence type="ECO:0000313" key="3">
    <source>
        <dbReference type="EMBL" id="MFB2877790.1"/>
    </source>
</evidence>
<dbReference type="InterPro" id="IPR050452">
    <property type="entry name" value="Metacaspase"/>
</dbReference>
<organism evidence="3 4">
    <name type="scientific">Floridaenema aerugineum BLCC-F46</name>
    <dbReference type="NCBI Taxonomy" id="3153654"/>
    <lineage>
        <taxon>Bacteria</taxon>
        <taxon>Bacillati</taxon>
        <taxon>Cyanobacteriota</taxon>
        <taxon>Cyanophyceae</taxon>
        <taxon>Oscillatoriophycideae</taxon>
        <taxon>Aerosakkonematales</taxon>
        <taxon>Aerosakkonemataceae</taxon>
        <taxon>Floridanema</taxon>
        <taxon>Floridanema aerugineum</taxon>
    </lineage>
</organism>
<proteinExistence type="predicted"/>
<evidence type="ECO:0000259" key="2">
    <source>
        <dbReference type="Pfam" id="PF14326"/>
    </source>
</evidence>
<dbReference type="PANTHER" id="PTHR48104:SF30">
    <property type="entry name" value="METACASPASE-1"/>
    <property type="match status" value="1"/>
</dbReference>
<dbReference type="PROSITE" id="PS51318">
    <property type="entry name" value="TAT"/>
    <property type="match status" value="1"/>
</dbReference>